<dbReference type="InterPro" id="IPR037066">
    <property type="entry name" value="Plug_dom_sf"/>
</dbReference>
<keyword evidence="5 7" id="KW-0472">Membrane</keyword>
<dbReference type="InterPro" id="IPR036942">
    <property type="entry name" value="Beta-barrel_TonB_sf"/>
</dbReference>
<dbReference type="Pfam" id="PF07715">
    <property type="entry name" value="Plug"/>
    <property type="match status" value="1"/>
</dbReference>
<keyword evidence="3 7" id="KW-1134">Transmembrane beta strand</keyword>
<accession>A0ABY7WF12</accession>
<dbReference type="NCBIfam" id="TIGR04056">
    <property type="entry name" value="OMP_RagA_SusC"/>
    <property type="match status" value="1"/>
</dbReference>
<keyword evidence="6 7" id="KW-0998">Cell outer membrane</keyword>
<dbReference type="SUPFAM" id="SSF56935">
    <property type="entry name" value="Porins"/>
    <property type="match status" value="1"/>
</dbReference>
<name>A0ABY7WF12_9SPHI</name>
<dbReference type="InterPro" id="IPR039426">
    <property type="entry name" value="TonB-dep_rcpt-like"/>
</dbReference>
<dbReference type="PROSITE" id="PS52016">
    <property type="entry name" value="TONB_DEPENDENT_REC_3"/>
    <property type="match status" value="1"/>
</dbReference>
<dbReference type="Pfam" id="PF13715">
    <property type="entry name" value="CarbopepD_reg_2"/>
    <property type="match status" value="1"/>
</dbReference>
<keyword evidence="11" id="KW-1185">Reference proteome</keyword>
<evidence type="ECO:0000259" key="9">
    <source>
        <dbReference type="Pfam" id="PF07715"/>
    </source>
</evidence>
<protein>
    <submittedName>
        <fullName evidence="10">SusC/RagA family TonB-linked outer membrane protein</fullName>
    </submittedName>
</protein>
<reference evidence="10 11" key="1">
    <citation type="submission" date="2023-02" db="EMBL/GenBank/DDBJ databases">
        <title>Genome sequence of Sphingobacterium sp. KACC 22765.</title>
        <authorList>
            <person name="Kim S."/>
            <person name="Heo J."/>
            <person name="Kwon S.-W."/>
        </authorList>
    </citation>
    <scope>NUCLEOTIDE SEQUENCE [LARGE SCALE GENOMIC DNA]</scope>
    <source>
        <strain evidence="10 11">KACC 22765</strain>
    </source>
</reference>
<evidence type="ECO:0000256" key="6">
    <source>
        <dbReference type="ARBA" id="ARBA00023237"/>
    </source>
</evidence>
<dbReference type="EMBL" id="CP117880">
    <property type="protein sequence ID" value="WDF66865.1"/>
    <property type="molecule type" value="Genomic_DNA"/>
</dbReference>
<evidence type="ECO:0000256" key="1">
    <source>
        <dbReference type="ARBA" id="ARBA00004571"/>
    </source>
</evidence>
<feature type="signal peptide" evidence="8">
    <location>
        <begin position="1"/>
        <end position="24"/>
    </location>
</feature>
<evidence type="ECO:0000313" key="11">
    <source>
        <dbReference type="Proteomes" id="UP001221558"/>
    </source>
</evidence>
<evidence type="ECO:0000256" key="4">
    <source>
        <dbReference type="ARBA" id="ARBA00022692"/>
    </source>
</evidence>
<keyword evidence="4 7" id="KW-0812">Transmembrane</keyword>
<dbReference type="NCBIfam" id="TIGR04057">
    <property type="entry name" value="SusC_RagA_signa"/>
    <property type="match status" value="1"/>
</dbReference>
<dbReference type="InterPro" id="IPR023997">
    <property type="entry name" value="TonB-dep_OMP_SusC/RagA_CS"/>
</dbReference>
<dbReference type="Gene3D" id="2.40.170.20">
    <property type="entry name" value="TonB-dependent receptor, beta-barrel domain"/>
    <property type="match status" value="1"/>
</dbReference>
<dbReference type="InterPro" id="IPR008969">
    <property type="entry name" value="CarboxyPept-like_regulatory"/>
</dbReference>
<dbReference type="InterPro" id="IPR012910">
    <property type="entry name" value="Plug_dom"/>
</dbReference>
<keyword evidence="2 7" id="KW-0813">Transport</keyword>
<keyword evidence="8" id="KW-0732">Signal</keyword>
<evidence type="ECO:0000256" key="3">
    <source>
        <dbReference type="ARBA" id="ARBA00022452"/>
    </source>
</evidence>
<evidence type="ECO:0000256" key="8">
    <source>
        <dbReference type="SAM" id="SignalP"/>
    </source>
</evidence>
<evidence type="ECO:0000256" key="5">
    <source>
        <dbReference type="ARBA" id="ARBA00023136"/>
    </source>
</evidence>
<evidence type="ECO:0000256" key="2">
    <source>
        <dbReference type="ARBA" id="ARBA00022448"/>
    </source>
</evidence>
<gene>
    <name evidence="10" type="ORF">PQ465_11165</name>
</gene>
<evidence type="ECO:0000256" key="7">
    <source>
        <dbReference type="PROSITE-ProRule" id="PRU01360"/>
    </source>
</evidence>
<feature type="chain" id="PRO_5046959203" evidence="8">
    <location>
        <begin position="25"/>
        <end position="1096"/>
    </location>
</feature>
<sequence length="1096" mass="120677">MKHNHWKWLAVLSCVLIFPIKIQAQDVVSPIINADLVGVLLDANTDSPIAGATVQLQSVTHAVQTDVRGRFTFRTGQKFPFRVVVSHVSYRTDTVVIERSPIEIRLSPLDQSLDQVVVVGYGTSKKRNVTGAISQIKGEELNDRPIANIVQGIQGKAPGVDITSNNRPGGIGAIRIRGNRSINASNEPLYVVDGIPISASEANMINPKDIASIDILKDASATAIYGSRGANGVILVTLQESKKGQVSVKYDGSVALDQIHSTTQWMDAAQLVDWQRTSHINGGTYTGKYGTAPDPDFDIQNFGGGERYGIESIRKAYSWDADGNVLLRDATAEEISRGYAARVPVYNGGNLLNQNWTDLVTRLANTHNHSVALSSGTDKSSLYLSAGLLDQKGAMIDQDFKRYSATLKGDVSPRNWIKLGLSTLGSYSLQNYGMADNSANSGGKDSYGQALALVPYAPAYDEQGNILNTNRSGLSAHNVLLNIENSKNEYTQYSVLSNAFAQINFTPYLYYQLKFGVQYSGTENGSFYGPDYTNPFSAVGTAPLIGYNTHNKRLSWVAENLLTFDKTWQDHALKVDLLQSSQENKSNGINIRAQNITFPTSLWYNLSANDLGIPMSYGTSYSRFSLLSYMLRTNYVFKNKYLLTATGRWDGASVLAEGHKFDFFPSLALGWKLEEEPWIKDLGWVDQFKLRYSLGVTGNSSVSPYTTSGTIAGAAYVFDETQYPGYKSSSMPNATLGWEKTQQHNVGLDFAILKNRISGSVEWYQANTKDLLLSRSIPPVLGYNSILANIGRTSNSGLEIALTTQNIARDDFSWTSTVTWSKNREKIVELTDGKVDDVASGWFIGQPLSVFRDYVYDRLWQDTPEDLRLIELYRKIGNITALPGQVKIKDQDFVEVAAGTDGARSVTLASGEIVNYLDNGFGTINDDDREILGSNRPSWVGGIVNNFTYKNWDFSFFLYARVGNLYYGALQTYGRRVEEDTWSPENSQAAFPQPTTATFTNYNYTRNFTSGSLVSLRYVSLGYRFNQAVLDRLNVGGLQLYAQILNPVIWGGEAVQVGLNPDDVNGWDSAAAAQRGGQTANTILLRSAVVGLRISL</sequence>
<feature type="domain" description="TonB-dependent receptor plug" evidence="9">
    <location>
        <begin position="125"/>
        <end position="233"/>
    </location>
</feature>
<dbReference type="Proteomes" id="UP001221558">
    <property type="component" value="Chromosome"/>
</dbReference>
<dbReference type="InterPro" id="IPR023996">
    <property type="entry name" value="TonB-dep_OMP_SusC/RagA"/>
</dbReference>
<comment type="similarity">
    <text evidence="7">Belongs to the TonB-dependent receptor family.</text>
</comment>
<dbReference type="Gene3D" id="2.60.40.1120">
    <property type="entry name" value="Carboxypeptidase-like, regulatory domain"/>
    <property type="match status" value="1"/>
</dbReference>
<organism evidence="10 11">
    <name type="scientific">Sphingobacterium oryzagri</name>
    <dbReference type="NCBI Taxonomy" id="3025669"/>
    <lineage>
        <taxon>Bacteria</taxon>
        <taxon>Pseudomonadati</taxon>
        <taxon>Bacteroidota</taxon>
        <taxon>Sphingobacteriia</taxon>
        <taxon>Sphingobacteriales</taxon>
        <taxon>Sphingobacteriaceae</taxon>
        <taxon>Sphingobacterium</taxon>
    </lineage>
</organism>
<dbReference type="RefSeq" id="WP_274265605.1">
    <property type="nucleotide sequence ID" value="NZ_CP117880.1"/>
</dbReference>
<comment type="subcellular location">
    <subcellularLocation>
        <location evidence="1 7">Cell outer membrane</location>
        <topology evidence="1 7">Multi-pass membrane protein</topology>
    </subcellularLocation>
</comment>
<dbReference type="SUPFAM" id="SSF49464">
    <property type="entry name" value="Carboxypeptidase regulatory domain-like"/>
    <property type="match status" value="1"/>
</dbReference>
<evidence type="ECO:0000313" key="10">
    <source>
        <dbReference type="EMBL" id="WDF66865.1"/>
    </source>
</evidence>
<proteinExistence type="inferred from homology"/>
<dbReference type="Gene3D" id="2.170.130.10">
    <property type="entry name" value="TonB-dependent receptor, plug domain"/>
    <property type="match status" value="1"/>
</dbReference>